<sequence length="312" mass="35957">MKHWIKSFCSFAFVVLLVSCHSKTEQLSMLIGHEDHYLQTGSCDFFRGRWVHDDSYPSYNSTSCPFIMKEFDCQKNGRPDTDYLKYRWKTRRCKLPRFNGLDFLRRFKGKRILFVGESLSLNQWKSLTCMLHVSVPQTNYTLERKGALSTFTLQEYRISVVLSRNGFLVDLVKEKMGAVLKLDSINNGNAWRGYDMLIFNTWHWWLHTGRKQPGKDWNSSKSTTCHEETKPLRSSTYPKGSPPAVAVVKSVLKKISTHVTLLDVTTLSQLRKDGHPSIYGFGGKRGNDCSHWCLPGVPDTWNQLLYATLITP</sequence>
<evidence type="ECO:0000259" key="10">
    <source>
        <dbReference type="Pfam" id="PF14416"/>
    </source>
</evidence>
<dbReference type="RefSeq" id="XP_035549633.1">
    <property type="nucleotide sequence ID" value="XM_035693740.1"/>
</dbReference>
<gene>
    <name evidence="12" type="primary">LOC109005773</name>
</gene>
<feature type="domain" description="Trichome birefringence-like C-terminal" evidence="9">
    <location>
        <begin position="214"/>
        <end position="307"/>
    </location>
</feature>
<proteinExistence type="inferred from homology"/>
<dbReference type="Proteomes" id="UP000235220">
    <property type="component" value="Chromosome 9"/>
</dbReference>
<name>A0A6P9F106_JUGRE</name>
<comment type="subcellular location">
    <subcellularLocation>
        <location evidence="1">Membrane</location>
        <topology evidence="1">Single-pass membrane protein</topology>
    </subcellularLocation>
</comment>
<evidence type="ECO:0000256" key="2">
    <source>
        <dbReference type="ARBA" id="ARBA00007727"/>
    </source>
</evidence>
<protein>
    <submittedName>
        <fullName evidence="12">Protein trichome birefringence-like 41 isoform X3</fullName>
    </submittedName>
</protein>
<evidence type="ECO:0000256" key="6">
    <source>
        <dbReference type="ARBA" id="ARBA00023136"/>
    </source>
</evidence>
<feature type="chain" id="PRO_5027641337" evidence="8">
    <location>
        <begin position="21"/>
        <end position="312"/>
    </location>
</feature>
<dbReference type="PANTHER" id="PTHR32285">
    <property type="entry name" value="PROTEIN TRICHOME BIREFRINGENCE-LIKE 9-RELATED"/>
    <property type="match status" value="1"/>
</dbReference>
<dbReference type="InterPro" id="IPR025846">
    <property type="entry name" value="TBL_N"/>
</dbReference>
<evidence type="ECO:0000256" key="1">
    <source>
        <dbReference type="ARBA" id="ARBA00004167"/>
    </source>
</evidence>
<accession>A0A6P9F106</accession>
<dbReference type="InterPro" id="IPR026057">
    <property type="entry name" value="TBL_C"/>
</dbReference>
<keyword evidence="8" id="KW-0732">Signal</keyword>
<evidence type="ECO:0000259" key="9">
    <source>
        <dbReference type="Pfam" id="PF13839"/>
    </source>
</evidence>
<evidence type="ECO:0000256" key="8">
    <source>
        <dbReference type="SAM" id="SignalP"/>
    </source>
</evidence>
<dbReference type="PROSITE" id="PS51257">
    <property type="entry name" value="PROKAR_LIPOPROTEIN"/>
    <property type="match status" value="1"/>
</dbReference>
<organism evidence="11 12">
    <name type="scientific">Juglans regia</name>
    <name type="common">English walnut</name>
    <dbReference type="NCBI Taxonomy" id="51240"/>
    <lineage>
        <taxon>Eukaryota</taxon>
        <taxon>Viridiplantae</taxon>
        <taxon>Streptophyta</taxon>
        <taxon>Embryophyta</taxon>
        <taxon>Tracheophyta</taxon>
        <taxon>Spermatophyta</taxon>
        <taxon>Magnoliopsida</taxon>
        <taxon>eudicotyledons</taxon>
        <taxon>Gunneridae</taxon>
        <taxon>Pentapetalae</taxon>
        <taxon>rosids</taxon>
        <taxon>fabids</taxon>
        <taxon>Fagales</taxon>
        <taxon>Juglandaceae</taxon>
        <taxon>Juglans</taxon>
    </lineage>
</organism>
<dbReference type="InterPro" id="IPR029962">
    <property type="entry name" value="TBL"/>
</dbReference>
<feature type="domain" description="Trichome birefringence-like C-terminal" evidence="9">
    <location>
        <begin position="95"/>
        <end position="212"/>
    </location>
</feature>
<feature type="region of interest" description="Disordered" evidence="7">
    <location>
        <begin position="216"/>
        <end position="238"/>
    </location>
</feature>
<dbReference type="PANTHER" id="PTHR32285:SF206">
    <property type="entry name" value="PROTEIN TRICHOME BIREFRINGENCE-LIKE 37"/>
    <property type="match status" value="1"/>
</dbReference>
<dbReference type="Pfam" id="PF14416">
    <property type="entry name" value="PMR5N"/>
    <property type="match status" value="1"/>
</dbReference>
<keyword evidence="4" id="KW-0735">Signal-anchor</keyword>
<dbReference type="Pfam" id="PF13839">
    <property type="entry name" value="PC-Esterase"/>
    <property type="match status" value="2"/>
</dbReference>
<evidence type="ECO:0000313" key="11">
    <source>
        <dbReference type="Proteomes" id="UP000235220"/>
    </source>
</evidence>
<comment type="similarity">
    <text evidence="2">Belongs to the PC-esterase family. TBL subfamily.</text>
</comment>
<evidence type="ECO:0000256" key="5">
    <source>
        <dbReference type="ARBA" id="ARBA00022989"/>
    </source>
</evidence>
<dbReference type="GO" id="GO:0016413">
    <property type="term" value="F:O-acetyltransferase activity"/>
    <property type="evidence" value="ECO:0007669"/>
    <property type="project" value="InterPro"/>
</dbReference>
<feature type="signal peptide" evidence="8">
    <location>
        <begin position="1"/>
        <end position="20"/>
    </location>
</feature>
<dbReference type="AlphaFoldDB" id="A0A6P9F106"/>
<evidence type="ECO:0000256" key="4">
    <source>
        <dbReference type="ARBA" id="ARBA00022968"/>
    </source>
</evidence>
<dbReference type="GO" id="GO:0016020">
    <property type="term" value="C:membrane"/>
    <property type="evidence" value="ECO:0007669"/>
    <property type="project" value="UniProtKB-SubCell"/>
</dbReference>
<evidence type="ECO:0000313" key="12">
    <source>
        <dbReference type="RefSeq" id="XP_035549633.1"/>
    </source>
</evidence>
<evidence type="ECO:0000256" key="3">
    <source>
        <dbReference type="ARBA" id="ARBA00022692"/>
    </source>
</evidence>
<keyword evidence="3" id="KW-0812">Transmembrane</keyword>
<reference evidence="12" key="1">
    <citation type="submission" date="2025-08" db="UniProtKB">
        <authorList>
            <consortium name="RefSeq"/>
        </authorList>
    </citation>
    <scope>IDENTIFICATION</scope>
    <source>
        <tissue evidence="12">Leaves</tissue>
    </source>
</reference>
<feature type="domain" description="Trichome birefringence-like N-terminal" evidence="10">
    <location>
        <begin position="42"/>
        <end position="94"/>
    </location>
</feature>
<evidence type="ECO:0000256" key="7">
    <source>
        <dbReference type="SAM" id="MobiDB-lite"/>
    </source>
</evidence>
<dbReference type="GeneID" id="109005773"/>
<keyword evidence="5" id="KW-1133">Transmembrane helix</keyword>
<keyword evidence="6" id="KW-0472">Membrane</keyword>
<keyword evidence="11" id="KW-1185">Reference proteome</keyword>